<name>A0A1J5RJI8_9ZZZZ</name>
<dbReference type="EMBL" id="MLJW01000151">
    <property type="protein sequence ID" value="OIQ96320.1"/>
    <property type="molecule type" value="Genomic_DNA"/>
</dbReference>
<proteinExistence type="predicted"/>
<sequence>MTPKNYFIRWIKRCIIEIANGRPIGSGRPFKPQRQIKKMTWMKTPKSFLFWSGNSSMQGQTNACKLNDEKNRIYRLELALPKQTYLASYPQKM</sequence>
<comment type="caution">
    <text evidence="1">The sequence shown here is derived from an EMBL/GenBank/DDBJ whole genome shotgun (WGS) entry which is preliminary data.</text>
</comment>
<dbReference type="AlphaFoldDB" id="A0A1J5RJI8"/>
<accession>A0A1J5RJI8</accession>
<organism evidence="1">
    <name type="scientific">mine drainage metagenome</name>
    <dbReference type="NCBI Taxonomy" id="410659"/>
    <lineage>
        <taxon>unclassified sequences</taxon>
        <taxon>metagenomes</taxon>
        <taxon>ecological metagenomes</taxon>
    </lineage>
</organism>
<protein>
    <submittedName>
        <fullName evidence="1">Uncharacterized protein</fullName>
    </submittedName>
</protein>
<evidence type="ECO:0000313" key="1">
    <source>
        <dbReference type="EMBL" id="OIQ96320.1"/>
    </source>
</evidence>
<gene>
    <name evidence="1" type="ORF">GALL_217190</name>
</gene>
<reference evidence="1" key="1">
    <citation type="submission" date="2016-10" db="EMBL/GenBank/DDBJ databases">
        <title>Sequence of Gallionella enrichment culture.</title>
        <authorList>
            <person name="Poehlein A."/>
            <person name="Muehling M."/>
            <person name="Daniel R."/>
        </authorList>
    </citation>
    <scope>NUCLEOTIDE SEQUENCE</scope>
</reference>